<dbReference type="Proteomes" id="UP000540787">
    <property type="component" value="Unassembled WGS sequence"/>
</dbReference>
<protein>
    <submittedName>
        <fullName evidence="1">Uncharacterized protein</fullName>
    </submittedName>
</protein>
<sequence>MISPLKSGSLAKFYAFFDKTGAERLNGLDQSYFDGISQADRQEAWNFLANDFARSPDAITGLYLLDSAKAVALFKAEIDMPMPITPFSAVRRMLESNRLLMLKYINKRDPDPIYINAMTAFANSEFKEIRGEFAGSVPIAPVTRGVVDALKRMIFTEIERIPITLAITKLMVIHGMDFDRHNPVYKSIFIAMMSDDPDDKIAGMTRLQQRHTLDYLDE</sequence>
<evidence type="ECO:0000313" key="1">
    <source>
        <dbReference type="EMBL" id="MBB6133220.1"/>
    </source>
</evidence>
<dbReference type="EMBL" id="JACHBX010000001">
    <property type="protein sequence ID" value="MBB6133220.1"/>
    <property type="molecule type" value="Genomic_DNA"/>
</dbReference>
<gene>
    <name evidence="1" type="ORF">HD842_001331</name>
</gene>
<reference evidence="1 2" key="1">
    <citation type="submission" date="2020-08" db="EMBL/GenBank/DDBJ databases">
        <title>The Agave Microbiome: Exploring the role of microbial communities in plant adaptations to desert environments.</title>
        <authorList>
            <person name="Partida-Martinez L.P."/>
        </authorList>
    </citation>
    <scope>NUCLEOTIDE SEQUENCE [LARGE SCALE GENOMIC DNA]</scope>
    <source>
        <strain evidence="1 2">AT3.2</strain>
    </source>
</reference>
<comment type="caution">
    <text evidence="1">The sequence shown here is derived from an EMBL/GenBank/DDBJ whole genome shotgun (WGS) entry which is preliminary data.</text>
</comment>
<organism evidence="1 2">
    <name type="scientific">Massilia aurea</name>
    <dbReference type="NCBI Taxonomy" id="373040"/>
    <lineage>
        <taxon>Bacteria</taxon>
        <taxon>Pseudomonadati</taxon>
        <taxon>Pseudomonadota</taxon>
        <taxon>Betaproteobacteria</taxon>
        <taxon>Burkholderiales</taxon>
        <taxon>Oxalobacteraceae</taxon>
        <taxon>Telluria group</taxon>
        <taxon>Massilia</taxon>
    </lineage>
</organism>
<keyword evidence="2" id="KW-1185">Reference proteome</keyword>
<proteinExistence type="predicted"/>
<accession>A0A7W9WYR1</accession>
<dbReference type="RefSeq" id="WP_183552497.1">
    <property type="nucleotide sequence ID" value="NZ_JACHBX010000001.1"/>
</dbReference>
<name>A0A7W9WYR1_9BURK</name>
<evidence type="ECO:0000313" key="2">
    <source>
        <dbReference type="Proteomes" id="UP000540787"/>
    </source>
</evidence>
<dbReference type="AlphaFoldDB" id="A0A7W9WYR1"/>